<gene>
    <name evidence="2" type="primary">rnp2</name>
    <name evidence="3" type="ORF">IPJ89_05295</name>
</gene>
<keyword evidence="2" id="KW-0378">Hydrolase</keyword>
<dbReference type="PANTHER" id="PTHR15441:SF2">
    <property type="entry name" value="RIBONUCLEASE P_MRP PROTEIN SUBUNIT POP5"/>
    <property type="match status" value="1"/>
</dbReference>
<dbReference type="EMBL" id="CP064981">
    <property type="protein sequence ID" value="QQR92532.1"/>
    <property type="molecule type" value="Genomic_DNA"/>
</dbReference>
<comment type="similarity">
    <text evidence="2">Belongs to the eukaryotic/archaeal RNase P protein component 2 family.</text>
</comment>
<sequence>MSFPASNSAIPRKNAKKNLATVPLSLRGKKRYILFALNVEGVSDIAPSRVEQAVHAHLVQCYGIVGMPFMRFRFIHYDSSRGRGVVRCAHYAKDAIIAALVLFSQFEGKPATLRTLQTSGTIKTLKESFTSNGSK</sequence>
<dbReference type="GO" id="GO:0001682">
    <property type="term" value="P:tRNA 5'-leader removal"/>
    <property type="evidence" value="ECO:0007669"/>
    <property type="project" value="UniProtKB-UniRule"/>
</dbReference>
<dbReference type="InterPro" id="IPR002759">
    <property type="entry name" value="Pop5/Rpp14/Rnp2-like"/>
</dbReference>
<proteinExistence type="inferred from homology"/>
<keyword evidence="2" id="KW-0963">Cytoplasm</keyword>
<accession>A0A7T9DJP2</accession>
<comment type="function">
    <text evidence="2">Part of ribonuclease P, a protein complex that generates mature tRNA molecules by cleaving their 5'-ends.</text>
</comment>
<comment type="subcellular location">
    <subcellularLocation>
        <location evidence="2">Cytoplasm</location>
    </subcellularLocation>
</comment>
<dbReference type="PANTHER" id="PTHR15441">
    <property type="entry name" value="RIBONUCLEASE P PROTEIN SUBUNIT P14"/>
    <property type="match status" value="1"/>
</dbReference>
<reference evidence="3" key="1">
    <citation type="submission" date="2020-11" db="EMBL/GenBank/DDBJ databases">
        <title>Connecting structure to function with the recovery of over 1000 high-quality activated sludge metagenome-assembled genomes encoding full-length rRNA genes using long-read sequencing.</title>
        <authorList>
            <person name="Singleton C.M."/>
            <person name="Petriglieri F."/>
            <person name="Kristensen J.M."/>
            <person name="Kirkegaard R.H."/>
            <person name="Michaelsen T.Y."/>
            <person name="Andersen M.H."/>
            <person name="Karst S.M."/>
            <person name="Dueholm M.S."/>
            <person name="Nielsen P.H."/>
            <person name="Albertsen M."/>
        </authorList>
    </citation>
    <scope>NUCLEOTIDE SEQUENCE</scope>
    <source>
        <strain evidence="3">Fred_18-Q3-R57-64_BAT3C.431</strain>
    </source>
</reference>
<dbReference type="Proteomes" id="UP000596004">
    <property type="component" value="Chromosome"/>
</dbReference>
<dbReference type="InterPro" id="IPR038085">
    <property type="entry name" value="Rnp2-like_sf"/>
</dbReference>
<dbReference type="AlphaFoldDB" id="A0A7T9DJP2"/>
<keyword evidence="2" id="KW-0540">Nuclease</keyword>
<organism evidence="3">
    <name type="scientific">Candidatus Iainarchaeum sp</name>
    <dbReference type="NCBI Taxonomy" id="3101447"/>
    <lineage>
        <taxon>Archaea</taxon>
        <taxon>Candidatus Iainarchaeota</taxon>
        <taxon>Candidatus Iainarchaeia</taxon>
        <taxon>Candidatus Iainarchaeales</taxon>
        <taxon>Candidatus Iainarchaeaceae</taxon>
        <taxon>Candidatus Iainarchaeum</taxon>
    </lineage>
</organism>
<name>A0A7T9DJP2_9ARCH</name>
<dbReference type="Gene3D" id="3.30.70.3250">
    <property type="entry name" value="Ribonuclease P, Pop5 subunit"/>
    <property type="match status" value="1"/>
</dbReference>
<keyword evidence="2" id="KW-0255">Endonuclease</keyword>
<dbReference type="EC" id="3.1.26.5" evidence="2"/>
<dbReference type="HAMAP" id="MF_00755">
    <property type="entry name" value="RNase_P_2"/>
    <property type="match status" value="1"/>
</dbReference>
<dbReference type="SUPFAM" id="SSF160350">
    <property type="entry name" value="Rnp2-like"/>
    <property type="match status" value="1"/>
</dbReference>
<dbReference type="GO" id="GO:0005737">
    <property type="term" value="C:cytoplasm"/>
    <property type="evidence" value="ECO:0007669"/>
    <property type="project" value="UniProtKB-SubCell"/>
</dbReference>
<dbReference type="GO" id="GO:0030677">
    <property type="term" value="C:ribonuclease P complex"/>
    <property type="evidence" value="ECO:0007669"/>
    <property type="project" value="UniProtKB-UniRule"/>
</dbReference>
<evidence type="ECO:0000256" key="2">
    <source>
        <dbReference type="HAMAP-Rule" id="MF_00755"/>
    </source>
</evidence>
<protein>
    <recommendedName>
        <fullName evidence="2">Ribonuclease P protein component 2</fullName>
        <shortName evidence="2">RNase P component 2</shortName>
        <ecNumber evidence="2">3.1.26.5</ecNumber>
    </recommendedName>
    <alternativeName>
        <fullName evidence="2">Pop5</fullName>
    </alternativeName>
</protein>
<dbReference type="Pfam" id="PF01900">
    <property type="entry name" value="RNase_P_Rpp14"/>
    <property type="match status" value="1"/>
</dbReference>
<dbReference type="GO" id="GO:0004526">
    <property type="term" value="F:ribonuclease P activity"/>
    <property type="evidence" value="ECO:0007669"/>
    <property type="project" value="UniProtKB-UniRule"/>
</dbReference>
<comment type="subunit">
    <text evidence="2">Consists of a catalytic RNA component and at least 4-5 protein subunits.</text>
</comment>
<comment type="catalytic activity">
    <reaction evidence="2">
        <text>Endonucleolytic cleavage of RNA, removing 5'-extranucleotides from tRNA precursor.</text>
        <dbReference type="EC" id="3.1.26.5"/>
    </reaction>
</comment>
<evidence type="ECO:0000256" key="1">
    <source>
        <dbReference type="ARBA" id="ARBA00022694"/>
    </source>
</evidence>
<evidence type="ECO:0000313" key="3">
    <source>
        <dbReference type="EMBL" id="QQR92532.1"/>
    </source>
</evidence>
<keyword evidence="1 2" id="KW-0819">tRNA processing</keyword>